<sequence length="65" mass="6410">MALGAEGVPIVGVEVDRSAHGAALARAGEQSLGAKAMVWGMRRASPGGFNGTANSRLCLSGATGL</sequence>
<dbReference type="EMBL" id="BSEC01000001">
    <property type="protein sequence ID" value="GLI91799.1"/>
    <property type="molecule type" value="Genomic_DNA"/>
</dbReference>
<evidence type="ECO:0000313" key="1">
    <source>
        <dbReference type="EMBL" id="GLI91799.1"/>
    </source>
</evidence>
<keyword evidence="2" id="KW-1185">Reference proteome</keyword>
<proteinExistence type="predicted"/>
<comment type="caution">
    <text evidence="1">The sequence shown here is derived from an EMBL/GenBank/DDBJ whole genome shotgun (WGS) entry which is preliminary data.</text>
</comment>
<name>A0A9W6GRR6_9HYPH</name>
<organism evidence="1 2">
    <name type="scientific">Methylocystis echinoides</name>
    <dbReference type="NCBI Taxonomy" id="29468"/>
    <lineage>
        <taxon>Bacteria</taxon>
        <taxon>Pseudomonadati</taxon>
        <taxon>Pseudomonadota</taxon>
        <taxon>Alphaproteobacteria</taxon>
        <taxon>Hyphomicrobiales</taxon>
        <taxon>Methylocystaceae</taxon>
        <taxon>Methylocystis</taxon>
    </lineage>
</organism>
<dbReference type="Proteomes" id="UP001144323">
    <property type="component" value="Unassembled WGS sequence"/>
</dbReference>
<evidence type="ECO:0000313" key="2">
    <source>
        <dbReference type="Proteomes" id="UP001144323"/>
    </source>
</evidence>
<protein>
    <submittedName>
        <fullName evidence="1">Uncharacterized protein</fullName>
    </submittedName>
</protein>
<accession>A0A9W6GRR6</accession>
<gene>
    <name evidence="1" type="ORF">LMG27198_07910</name>
</gene>
<dbReference type="AlphaFoldDB" id="A0A9W6GRR6"/>
<reference evidence="1" key="1">
    <citation type="journal article" date="2023" name="Int. J. Syst. Evol. Microbiol.">
        <title>Methylocystis iwaonis sp. nov., a type II methane-oxidizing bacterium from surface soil of a rice paddy field in Japan, and emended description of the genus Methylocystis (ex Whittenbury et al. 1970) Bowman et al. 1993.</title>
        <authorList>
            <person name="Kaise H."/>
            <person name="Sawadogo J.B."/>
            <person name="Alam M.S."/>
            <person name="Ueno C."/>
            <person name="Dianou D."/>
            <person name="Shinjo R."/>
            <person name="Asakawa S."/>
        </authorList>
    </citation>
    <scope>NUCLEOTIDE SEQUENCE</scope>
    <source>
        <strain evidence="1">LMG27198</strain>
    </source>
</reference>